<evidence type="ECO:0000313" key="2">
    <source>
        <dbReference type="Proteomes" id="UP000235371"/>
    </source>
</evidence>
<organism evidence="1 2">
    <name type="scientific">Hyaloscypha bicolor E</name>
    <dbReference type="NCBI Taxonomy" id="1095630"/>
    <lineage>
        <taxon>Eukaryota</taxon>
        <taxon>Fungi</taxon>
        <taxon>Dikarya</taxon>
        <taxon>Ascomycota</taxon>
        <taxon>Pezizomycotina</taxon>
        <taxon>Leotiomycetes</taxon>
        <taxon>Helotiales</taxon>
        <taxon>Hyaloscyphaceae</taxon>
        <taxon>Hyaloscypha</taxon>
        <taxon>Hyaloscypha bicolor</taxon>
    </lineage>
</organism>
<dbReference type="InParanoid" id="A0A2J6T3M9"/>
<keyword evidence="2" id="KW-1185">Reference proteome</keyword>
<accession>A0A2J6T3M9</accession>
<evidence type="ECO:0000313" key="1">
    <source>
        <dbReference type="EMBL" id="PMD57622.1"/>
    </source>
</evidence>
<reference evidence="1 2" key="1">
    <citation type="submission" date="2016-04" db="EMBL/GenBank/DDBJ databases">
        <title>A degradative enzymes factory behind the ericoid mycorrhizal symbiosis.</title>
        <authorList>
            <consortium name="DOE Joint Genome Institute"/>
            <person name="Martino E."/>
            <person name="Morin E."/>
            <person name="Grelet G."/>
            <person name="Kuo A."/>
            <person name="Kohler A."/>
            <person name="Daghino S."/>
            <person name="Barry K."/>
            <person name="Choi C."/>
            <person name="Cichocki N."/>
            <person name="Clum A."/>
            <person name="Copeland A."/>
            <person name="Hainaut M."/>
            <person name="Haridas S."/>
            <person name="Labutti K."/>
            <person name="Lindquist E."/>
            <person name="Lipzen A."/>
            <person name="Khouja H.-R."/>
            <person name="Murat C."/>
            <person name="Ohm R."/>
            <person name="Olson A."/>
            <person name="Spatafora J."/>
            <person name="Veneault-Fourrey C."/>
            <person name="Henrissat B."/>
            <person name="Grigoriev I."/>
            <person name="Martin F."/>
            <person name="Perotto S."/>
        </authorList>
    </citation>
    <scope>NUCLEOTIDE SEQUENCE [LARGE SCALE GENOMIC DNA]</scope>
    <source>
        <strain evidence="1 2">E</strain>
    </source>
</reference>
<dbReference type="AlphaFoldDB" id="A0A2J6T3M9"/>
<dbReference type="RefSeq" id="XP_024734526.1">
    <property type="nucleotide sequence ID" value="XM_024880634.1"/>
</dbReference>
<name>A0A2J6T3M9_9HELO</name>
<dbReference type="EMBL" id="KZ613846">
    <property type="protein sequence ID" value="PMD57622.1"/>
    <property type="molecule type" value="Genomic_DNA"/>
</dbReference>
<protein>
    <submittedName>
        <fullName evidence="1">Uncharacterized protein</fullName>
    </submittedName>
</protein>
<dbReference type="OrthoDB" id="3468131at2759"/>
<sequence>MPESQEEKKARREREKALRDIAKEVIKDYKDQYRVDHHVTTGADSGEGAFVSEMAPDVVKVVVDKGSERGYVEIAGGGLEAFFIRTSPEQSGFSVAELQNGQMCMINGRSTVVYIRPR</sequence>
<proteinExistence type="predicted"/>
<dbReference type="GeneID" id="36588711"/>
<gene>
    <name evidence="1" type="ORF">K444DRAFT_615027</name>
</gene>
<dbReference type="Proteomes" id="UP000235371">
    <property type="component" value="Unassembled WGS sequence"/>
</dbReference>